<feature type="compositionally biased region" description="Low complexity" evidence="1">
    <location>
        <begin position="259"/>
        <end position="276"/>
    </location>
</feature>
<dbReference type="PROSITE" id="PS50097">
    <property type="entry name" value="BTB"/>
    <property type="match status" value="1"/>
</dbReference>
<protein>
    <recommendedName>
        <fullName evidence="2">BTB domain-containing protein</fullName>
    </recommendedName>
</protein>
<feature type="compositionally biased region" description="Basic and acidic residues" evidence="1">
    <location>
        <begin position="373"/>
        <end position="388"/>
    </location>
</feature>
<name>A0A0D2F1V2_9EURO</name>
<dbReference type="RefSeq" id="XP_013322507.1">
    <property type="nucleotide sequence ID" value="XM_013467053.1"/>
</dbReference>
<gene>
    <name evidence="3" type="ORF">PV05_01990</name>
</gene>
<dbReference type="EMBL" id="KN847317">
    <property type="protein sequence ID" value="KIW61923.1"/>
    <property type="molecule type" value="Genomic_DNA"/>
</dbReference>
<dbReference type="InterPro" id="IPR011333">
    <property type="entry name" value="SKP1/BTB/POZ_sf"/>
</dbReference>
<dbReference type="PANTHER" id="PTHR47843">
    <property type="entry name" value="BTB DOMAIN-CONTAINING PROTEIN-RELATED"/>
    <property type="match status" value="1"/>
</dbReference>
<dbReference type="HOGENOM" id="CLU_683409_0_0_1"/>
<feature type="region of interest" description="Disordered" evidence="1">
    <location>
        <begin position="354"/>
        <end position="406"/>
    </location>
</feature>
<reference evidence="3 4" key="1">
    <citation type="submission" date="2015-01" db="EMBL/GenBank/DDBJ databases">
        <title>The Genome Sequence of Exophiala xenobiotica CBS118157.</title>
        <authorList>
            <consortium name="The Broad Institute Genomics Platform"/>
            <person name="Cuomo C."/>
            <person name="de Hoog S."/>
            <person name="Gorbushina A."/>
            <person name="Stielow B."/>
            <person name="Teixiera M."/>
            <person name="Abouelleil A."/>
            <person name="Chapman S.B."/>
            <person name="Priest M."/>
            <person name="Young S.K."/>
            <person name="Wortman J."/>
            <person name="Nusbaum C."/>
            <person name="Birren B."/>
        </authorList>
    </citation>
    <scope>NUCLEOTIDE SEQUENCE [LARGE SCALE GENOMIC DNA]</scope>
    <source>
        <strain evidence="3 4">CBS 118157</strain>
    </source>
</reference>
<evidence type="ECO:0000313" key="3">
    <source>
        <dbReference type="EMBL" id="KIW61923.1"/>
    </source>
</evidence>
<dbReference type="Gene3D" id="3.30.710.10">
    <property type="entry name" value="Potassium Channel Kv1.1, Chain A"/>
    <property type="match status" value="1"/>
</dbReference>
<organism evidence="3 4">
    <name type="scientific">Exophiala xenobiotica</name>
    <dbReference type="NCBI Taxonomy" id="348802"/>
    <lineage>
        <taxon>Eukaryota</taxon>
        <taxon>Fungi</taxon>
        <taxon>Dikarya</taxon>
        <taxon>Ascomycota</taxon>
        <taxon>Pezizomycotina</taxon>
        <taxon>Eurotiomycetes</taxon>
        <taxon>Chaetothyriomycetidae</taxon>
        <taxon>Chaetothyriales</taxon>
        <taxon>Herpotrichiellaceae</taxon>
        <taxon>Exophiala</taxon>
    </lineage>
</organism>
<evidence type="ECO:0000259" key="2">
    <source>
        <dbReference type="PROSITE" id="PS50097"/>
    </source>
</evidence>
<dbReference type="InterPro" id="IPR000210">
    <property type="entry name" value="BTB/POZ_dom"/>
</dbReference>
<dbReference type="OrthoDB" id="4117254at2759"/>
<feature type="region of interest" description="Disordered" evidence="1">
    <location>
        <begin position="181"/>
        <end position="240"/>
    </location>
</feature>
<accession>A0A0D2F1V2</accession>
<dbReference type="PANTHER" id="PTHR47843:SF5">
    <property type="entry name" value="BTB_POZ DOMAIN PROTEIN"/>
    <property type="match status" value="1"/>
</dbReference>
<evidence type="ECO:0000313" key="4">
    <source>
        <dbReference type="Proteomes" id="UP000054342"/>
    </source>
</evidence>
<sequence length="406" mass="44007">MDVEMKVEDSDLSTFVSQLNKEQQPDFIISVDEYSWKVHGRRLSKSSKFFEKLCDVESHDTANRTIMLHDDDPLLIAYLIRWFYKGEYYDPDDDGQEDDDDDEPAKLSIRKIMASGRNVSAGGDHLSVPEQRALHAMMYMVADKYGIGELKGLAVTEIETQLSWVKDSFLPTLEHLLAPPNPTTVSASSSTLLSTSNSTTLGSNSRTATPATSSSTTESPAITPGAAPNEETTPATNPSAATDAEAISLTRKQNGNADASAGPSTHTAPAPTAGTGVNSKPAHRTINPDSDPALWTVLVKTTGDSLLEYGDIERFSKIMLGNALFQWAVLRQVANRLAEMSEECKKLTDTVDATQPKKRRKTAVKKAGTAEPDEGKQVAETKETEKTPVKVKTSAAKAKGRKQSGS</sequence>
<feature type="domain" description="BTB" evidence="2">
    <location>
        <begin position="25"/>
        <end position="92"/>
    </location>
</feature>
<dbReference type="CDD" id="cd18186">
    <property type="entry name" value="BTB_POZ_ZBTB_KLHL-like"/>
    <property type="match status" value="1"/>
</dbReference>
<proteinExistence type="predicted"/>
<feature type="compositionally biased region" description="Low complexity" evidence="1">
    <location>
        <begin position="183"/>
        <end position="224"/>
    </location>
</feature>
<evidence type="ECO:0000256" key="1">
    <source>
        <dbReference type="SAM" id="MobiDB-lite"/>
    </source>
</evidence>
<dbReference type="GeneID" id="25323898"/>
<dbReference type="AlphaFoldDB" id="A0A0D2F1V2"/>
<dbReference type="SUPFAM" id="SSF54695">
    <property type="entry name" value="POZ domain"/>
    <property type="match status" value="1"/>
</dbReference>
<feature type="region of interest" description="Disordered" evidence="1">
    <location>
        <begin position="253"/>
        <end position="290"/>
    </location>
</feature>
<dbReference type="Proteomes" id="UP000054342">
    <property type="component" value="Unassembled WGS sequence"/>
</dbReference>
<feature type="compositionally biased region" description="Polar residues" evidence="1">
    <location>
        <begin position="230"/>
        <end position="240"/>
    </location>
</feature>
<keyword evidence="4" id="KW-1185">Reference proteome</keyword>